<keyword evidence="7 10" id="KW-0378">Hydrolase</keyword>
<dbReference type="STRING" id="4846.A0A367IPV0"/>
<protein>
    <recommendedName>
        <fullName evidence="12">VLRF1 domain-containing protein</fullName>
    </recommendedName>
</protein>
<evidence type="ECO:0000256" key="5">
    <source>
        <dbReference type="ARBA" id="ARBA00022737"/>
    </source>
</evidence>
<sequence>IPLDLVHQLEPIEKVPELVLTEQVTVNALERLEIQQEDIELTCRTCQLSFTTREDQRGHYKTDWHRYNIKRKLVLDATPVSFEEFEKILSDLTESISGSEDEDEEEDDDDDEKKEKDKIDTIVSKQQEQQQDVQEEIVDQPIIASELKKYSALSWFRHKQKTSMHYGIYRHLMSFSLLELCQKKNKRYWSIFMLGGGHFAGCVIDLNASVLDVKFIEHKTIHRYTTRRKQGGAQSANDNSRGKANSAGAQIRRYNEQLLQQEVRQTLAQWKDKIQSSEFVFVHAPSANRNILFGYDGAVLNAEKTKSIPFVTQRPTLNELKRVCVELKTIKVVEIDEQAVEEQQRIMNEERLKKQQSVNKKKLVQKNVQEKKTTEKVDPEIEKLMSIVKQNKTMVTLTYIKKHDNLPLSGLLPKELEEDEDLRHYPTLLHLVASLGGTGDLVSELLINYHADPTIVSDAGKTAYEICKDKETRNAFRRCMSDLPDQWEWLEKARVP</sequence>
<accession>A0A367IPV0</accession>
<dbReference type="EMBL" id="PJQM01006435">
    <property type="protein sequence ID" value="RCH79683.1"/>
    <property type="molecule type" value="Genomic_DNA"/>
</dbReference>
<organism evidence="13 14">
    <name type="scientific">Rhizopus stolonifer</name>
    <name type="common">Rhizopus nigricans</name>
    <dbReference type="NCBI Taxonomy" id="4846"/>
    <lineage>
        <taxon>Eukaryota</taxon>
        <taxon>Fungi</taxon>
        <taxon>Fungi incertae sedis</taxon>
        <taxon>Mucoromycota</taxon>
        <taxon>Mucoromycotina</taxon>
        <taxon>Mucoromycetes</taxon>
        <taxon>Mucorales</taxon>
        <taxon>Mucorineae</taxon>
        <taxon>Rhizopodaceae</taxon>
        <taxon>Rhizopus</taxon>
    </lineage>
</organism>
<dbReference type="GO" id="GO:0036503">
    <property type="term" value="P:ERAD pathway"/>
    <property type="evidence" value="ECO:0007669"/>
    <property type="project" value="TreeGrafter"/>
</dbReference>
<evidence type="ECO:0000256" key="11">
    <source>
        <dbReference type="SAM" id="MobiDB-lite"/>
    </source>
</evidence>
<evidence type="ECO:0000256" key="7">
    <source>
        <dbReference type="ARBA" id="ARBA00022801"/>
    </source>
</evidence>
<feature type="compositionally biased region" description="Polar residues" evidence="11">
    <location>
        <begin position="232"/>
        <end position="243"/>
    </location>
</feature>
<name>A0A367IPV0_RHIST</name>
<comment type="subcellular location">
    <subcellularLocation>
        <location evidence="1">Cytoplasm</location>
    </subcellularLocation>
</comment>
<keyword evidence="14" id="KW-1185">Reference proteome</keyword>
<dbReference type="GO" id="GO:0005737">
    <property type="term" value="C:cytoplasm"/>
    <property type="evidence" value="ECO:0007669"/>
    <property type="project" value="UniProtKB-SubCell"/>
</dbReference>
<comment type="domain">
    <text evidence="10">The VLRF1 domain mediates binding to the 60S ribosomal subunit.</text>
</comment>
<evidence type="ECO:0000313" key="14">
    <source>
        <dbReference type="Proteomes" id="UP000253551"/>
    </source>
</evidence>
<dbReference type="Pfam" id="PF18826">
    <property type="entry name" value="bVLRF1"/>
    <property type="match status" value="1"/>
</dbReference>
<dbReference type="PROSITE" id="PS00028">
    <property type="entry name" value="ZINC_FINGER_C2H2_1"/>
    <property type="match status" value="1"/>
</dbReference>
<evidence type="ECO:0000259" key="12">
    <source>
        <dbReference type="PROSITE" id="PS52044"/>
    </source>
</evidence>
<dbReference type="AlphaFoldDB" id="A0A367IPV0"/>
<dbReference type="OrthoDB" id="429841at2759"/>
<dbReference type="InterPro" id="IPR047139">
    <property type="entry name" value="ANKZ1/VMS1"/>
</dbReference>
<evidence type="ECO:0000256" key="8">
    <source>
        <dbReference type="ARBA" id="ARBA00023043"/>
    </source>
</evidence>
<keyword evidence="8" id="KW-0040">ANK repeat</keyword>
<dbReference type="PROSITE" id="PS52044">
    <property type="entry name" value="VLRF1"/>
    <property type="match status" value="1"/>
</dbReference>
<feature type="active site" evidence="10">
    <location>
        <position position="234"/>
    </location>
</feature>
<dbReference type="InterPro" id="IPR013087">
    <property type="entry name" value="Znf_C2H2_type"/>
</dbReference>
<feature type="non-terminal residue" evidence="13">
    <location>
        <position position="496"/>
    </location>
</feature>
<keyword evidence="4 10" id="KW-0540">Nuclease</keyword>
<evidence type="ECO:0000256" key="9">
    <source>
        <dbReference type="ARBA" id="ARBA00023054"/>
    </source>
</evidence>
<dbReference type="GO" id="GO:0016787">
    <property type="term" value="F:hydrolase activity"/>
    <property type="evidence" value="ECO:0007669"/>
    <property type="project" value="UniProtKB-KW"/>
</dbReference>
<dbReference type="PANTHER" id="PTHR16036">
    <property type="entry name" value="ANKYRIN REPEAT AND ZINC FINGER DOMAIN-CONTAINING PROTEIN 1"/>
    <property type="match status" value="1"/>
</dbReference>
<evidence type="ECO:0000313" key="13">
    <source>
        <dbReference type="EMBL" id="RCH79683.1"/>
    </source>
</evidence>
<feature type="region of interest" description="Disordered" evidence="11">
    <location>
        <begin position="93"/>
        <end position="134"/>
    </location>
</feature>
<evidence type="ECO:0000256" key="1">
    <source>
        <dbReference type="ARBA" id="ARBA00004496"/>
    </source>
</evidence>
<keyword evidence="9" id="KW-0175">Coiled coil</keyword>
<feature type="non-terminal residue" evidence="13">
    <location>
        <position position="1"/>
    </location>
</feature>
<reference evidence="13 14" key="1">
    <citation type="journal article" date="2018" name="G3 (Bethesda)">
        <title>Phylogenetic and Phylogenomic Definition of Rhizopus Species.</title>
        <authorList>
            <person name="Gryganskyi A.P."/>
            <person name="Golan J."/>
            <person name="Dolatabadi S."/>
            <person name="Mondo S."/>
            <person name="Robb S."/>
            <person name="Idnurm A."/>
            <person name="Muszewska A."/>
            <person name="Steczkiewicz K."/>
            <person name="Masonjones S."/>
            <person name="Liao H.L."/>
            <person name="Gajdeczka M.T."/>
            <person name="Anike F."/>
            <person name="Vuek A."/>
            <person name="Anishchenko I.M."/>
            <person name="Voigt K."/>
            <person name="de Hoog G.S."/>
            <person name="Smith M.E."/>
            <person name="Heitman J."/>
            <person name="Vilgalys R."/>
            <person name="Stajich J.E."/>
        </authorList>
    </citation>
    <scope>NUCLEOTIDE SEQUENCE [LARGE SCALE GENOMIC DNA]</scope>
    <source>
        <strain evidence="13 14">LSU 92-RS-03</strain>
    </source>
</reference>
<dbReference type="PANTHER" id="PTHR16036:SF2">
    <property type="entry name" value="TRNA ENDONUCLEASE ANKZF1"/>
    <property type="match status" value="1"/>
</dbReference>
<evidence type="ECO:0000256" key="2">
    <source>
        <dbReference type="ARBA" id="ARBA00009262"/>
    </source>
</evidence>
<evidence type="ECO:0000256" key="6">
    <source>
        <dbReference type="ARBA" id="ARBA00022759"/>
    </source>
</evidence>
<evidence type="ECO:0000256" key="3">
    <source>
        <dbReference type="ARBA" id="ARBA00022490"/>
    </source>
</evidence>
<feature type="compositionally biased region" description="Acidic residues" evidence="11">
    <location>
        <begin position="99"/>
        <end position="112"/>
    </location>
</feature>
<dbReference type="InterPro" id="IPR041175">
    <property type="entry name" value="VLRF1/Vms1"/>
</dbReference>
<keyword evidence="6 10" id="KW-0255">Endonuclease</keyword>
<evidence type="ECO:0000256" key="4">
    <source>
        <dbReference type="ARBA" id="ARBA00022722"/>
    </source>
</evidence>
<keyword evidence="3 10" id="KW-0963">Cytoplasm</keyword>
<keyword evidence="5" id="KW-0677">Repeat</keyword>
<evidence type="ECO:0000256" key="10">
    <source>
        <dbReference type="PROSITE-ProRule" id="PRU01389"/>
    </source>
</evidence>
<gene>
    <name evidence="13" type="ORF">CU098_002464</name>
</gene>
<proteinExistence type="inferred from homology"/>
<dbReference type="GO" id="GO:0004519">
    <property type="term" value="F:endonuclease activity"/>
    <property type="evidence" value="ECO:0007669"/>
    <property type="project" value="UniProtKB-KW"/>
</dbReference>
<feature type="region of interest" description="Disordered" evidence="11">
    <location>
        <begin position="226"/>
        <end position="247"/>
    </location>
</feature>
<comment type="caution">
    <text evidence="13">The sequence shown here is derived from an EMBL/GenBank/DDBJ whole genome shotgun (WGS) entry which is preliminary data.</text>
</comment>
<comment type="similarity">
    <text evidence="2 10">Belongs to the ANKZF1/VMS1 family.</text>
</comment>
<feature type="domain" description="VLRF1" evidence="12">
    <location>
        <begin position="185"/>
        <end position="330"/>
    </location>
</feature>
<dbReference type="Proteomes" id="UP000253551">
    <property type="component" value="Unassembled WGS sequence"/>
</dbReference>